<dbReference type="InterPro" id="IPR011990">
    <property type="entry name" value="TPR-like_helical_dom_sf"/>
</dbReference>
<dbReference type="PANTHER" id="PTHR47939">
    <property type="entry name" value="MEMBRANE-ASSOCIATED SALT-INDUCIBLE PROTEIN-LIKE"/>
    <property type="match status" value="1"/>
</dbReference>
<keyword evidence="5" id="KW-1185">Reference proteome</keyword>
<dbReference type="PROSITE" id="PS51375">
    <property type="entry name" value="PPR"/>
    <property type="match status" value="1"/>
</dbReference>
<evidence type="ECO:0000313" key="5">
    <source>
        <dbReference type="Proteomes" id="UP001386955"/>
    </source>
</evidence>
<evidence type="ECO:0000313" key="4">
    <source>
        <dbReference type="EMBL" id="KAK7383464.1"/>
    </source>
</evidence>
<dbReference type="Proteomes" id="UP001386955">
    <property type="component" value="Unassembled WGS sequence"/>
</dbReference>
<evidence type="ECO:0000256" key="3">
    <source>
        <dbReference type="PROSITE-ProRule" id="PRU00708"/>
    </source>
</evidence>
<protein>
    <recommendedName>
        <fullName evidence="6">Pentatricopeptide repeat-containing protein</fullName>
    </recommendedName>
</protein>
<name>A0AAN9RUC1_PSOTE</name>
<reference evidence="4 5" key="1">
    <citation type="submission" date="2024-01" db="EMBL/GenBank/DDBJ databases">
        <title>The genomes of 5 underutilized Papilionoideae crops provide insights into root nodulation and disease resistanc.</title>
        <authorList>
            <person name="Jiang F."/>
        </authorList>
    </citation>
    <scope>NUCLEOTIDE SEQUENCE [LARGE SCALE GENOMIC DNA]</scope>
    <source>
        <strain evidence="4">DUOXIRENSHENG_FW03</strain>
        <tissue evidence="4">Leaves</tissue>
    </source>
</reference>
<dbReference type="PANTHER" id="PTHR47939:SF13">
    <property type="entry name" value="OS03G0201400 PROTEIN"/>
    <property type="match status" value="1"/>
</dbReference>
<dbReference type="InterPro" id="IPR050667">
    <property type="entry name" value="PPR-containing_protein"/>
</dbReference>
<dbReference type="AlphaFoldDB" id="A0AAN9RUC1"/>
<dbReference type="EMBL" id="JAYMYS010000008">
    <property type="protein sequence ID" value="KAK7383464.1"/>
    <property type="molecule type" value="Genomic_DNA"/>
</dbReference>
<accession>A0AAN9RUC1</accession>
<evidence type="ECO:0000256" key="2">
    <source>
        <dbReference type="ARBA" id="ARBA00022737"/>
    </source>
</evidence>
<proteinExistence type="inferred from homology"/>
<feature type="repeat" description="PPR" evidence="3">
    <location>
        <begin position="126"/>
        <end position="160"/>
    </location>
</feature>
<evidence type="ECO:0000256" key="1">
    <source>
        <dbReference type="ARBA" id="ARBA00007626"/>
    </source>
</evidence>
<evidence type="ECO:0008006" key="6">
    <source>
        <dbReference type="Google" id="ProtNLM"/>
    </source>
</evidence>
<gene>
    <name evidence="4" type="ORF">VNO78_29143</name>
</gene>
<comment type="similarity">
    <text evidence="1">Belongs to the PPR family. P subfamily.</text>
</comment>
<keyword evidence="2" id="KW-0677">Repeat</keyword>
<dbReference type="Pfam" id="PF01535">
    <property type="entry name" value="PPR"/>
    <property type="match status" value="3"/>
</dbReference>
<dbReference type="NCBIfam" id="TIGR00756">
    <property type="entry name" value="PPR"/>
    <property type="match status" value="1"/>
</dbReference>
<dbReference type="Gene3D" id="1.25.40.10">
    <property type="entry name" value="Tetratricopeptide repeat domain"/>
    <property type="match status" value="1"/>
</dbReference>
<organism evidence="4 5">
    <name type="scientific">Psophocarpus tetragonolobus</name>
    <name type="common">Winged bean</name>
    <name type="synonym">Dolichos tetragonolobus</name>
    <dbReference type="NCBI Taxonomy" id="3891"/>
    <lineage>
        <taxon>Eukaryota</taxon>
        <taxon>Viridiplantae</taxon>
        <taxon>Streptophyta</taxon>
        <taxon>Embryophyta</taxon>
        <taxon>Tracheophyta</taxon>
        <taxon>Spermatophyta</taxon>
        <taxon>Magnoliopsida</taxon>
        <taxon>eudicotyledons</taxon>
        <taxon>Gunneridae</taxon>
        <taxon>Pentapetalae</taxon>
        <taxon>rosids</taxon>
        <taxon>fabids</taxon>
        <taxon>Fabales</taxon>
        <taxon>Fabaceae</taxon>
        <taxon>Papilionoideae</taxon>
        <taxon>50 kb inversion clade</taxon>
        <taxon>NPAAA clade</taxon>
        <taxon>indigoferoid/millettioid clade</taxon>
        <taxon>Phaseoleae</taxon>
        <taxon>Psophocarpus</taxon>
    </lineage>
</organism>
<comment type="caution">
    <text evidence="4">The sequence shown here is derived from an EMBL/GenBank/DDBJ whole genome shotgun (WGS) entry which is preliminary data.</text>
</comment>
<sequence>MDPLQSLNFNKKIRVDQGWVSLNPNPSVFSNSIPWLWFSNSKLLRWRPTLHPNPLSAEALSTPIPPPPHKKNQNLEITVCKMMANRAWTTRLQNSIRSLVPHGAGSSPEHALCFYRWVEHGAHPQDDPNYGVLIESFCKANVYDKAEKLLEKVIEKEIVLRSQNAFEMEPRVYNLMIGYLCDNGWTGKEETFFCLLMKKGAQDSDAFSNLICGHSKKGNPYSAFEITKIMGRRGVARDADSYKLHIVKVGIYRNHRCIGRLWRVCLMVEGSKLQAE</sequence>
<dbReference type="InterPro" id="IPR002885">
    <property type="entry name" value="PPR_rpt"/>
</dbReference>